<evidence type="ECO:0000256" key="1">
    <source>
        <dbReference type="ARBA" id="ARBA00000085"/>
    </source>
</evidence>
<evidence type="ECO:0000256" key="6">
    <source>
        <dbReference type="ARBA" id="ARBA00022475"/>
    </source>
</evidence>
<dbReference type="RefSeq" id="WP_169098173.1">
    <property type="nucleotide sequence ID" value="NZ_JABBVZ010000017.1"/>
</dbReference>
<feature type="transmembrane region" description="Helical" evidence="18">
    <location>
        <begin position="7"/>
        <end position="26"/>
    </location>
</feature>
<keyword evidence="10 18" id="KW-0812">Transmembrane</keyword>
<dbReference type="PROSITE" id="PS50885">
    <property type="entry name" value="HAMP"/>
    <property type="match status" value="1"/>
</dbReference>
<evidence type="ECO:0000256" key="15">
    <source>
        <dbReference type="ARBA" id="ARBA00023012"/>
    </source>
</evidence>
<evidence type="ECO:0000259" key="19">
    <source>
        <dbReference type="PROSITE" id="PS50109"/>
    </source>
</evidence>
<keyword evidence="16 18" id="KW-0472">Membrane</keyword>
<keyword evidence="22" id="KW-1185">Reference proteome</keyword>
<dbReference type="InterPro" id="IPR036097">
    <property type="entry name" value="HisK_dim/P_sf"/>
</dbReference>
<comment type="subcellular location">
    <subcellularLocation>
        <location evidence="2">Cell membrane</location>
    </subcellularLocation>
</comment>
<evidence type="ECO:0000259" key="20">
    <source>
        <dbReference type="PROSITE" id="PS50885"/>
    </source>
</evidence>
<evidence type="ECO:0000313" key="21">
    <source>
        <dbReference type="EMBL" id="NMP22137.1"/>
    </source>
</evidence>
<reference evidence="21 22" key="1">
    <citation type="submission" date="2020-04" db="EMBL/GenBank/DDBJ databases">
        <authorList>
            <person name="Zhang R."/>
            <person name="Schippers A."/>
        </authorList>
    </citation>
    <scope>NUCLEOTIDE SEQUENCE [LARGE SCALE GENOMIC DNA]</scope>
    <source>
        <strain evidence="21 22">DSM 109850</strain>
    </source>
</reference>
<evidence type="ECO:0000256" key="17">
    <source>
        <dbReference type="ARBA" id="ARBA00025207"/>
    </source>
</evidence>
<dbReference type="InterPro" id="IPR005467">
    <property type="entry name" value="His_kinase_dom"/>
</dbReference>
<sequence length="466" mass="51620">MRTFGRANIVLVPAALALATVGLLLLRVPRGPLWAVLCFLVAWVWVIRYLLTWRQERRLLSESVVQLKDTVDRWASGDLQARVYLDQEDPLDSLAHGMNRVAEVLMERTRDLEEDKKQLEAILTSMANGIIILNHGLTITLINRAAREMFRIQEPTVSGRHLLEVIRDVRIDDAVHRVTRHGGSETVQWSPPDQPGLVVEATVAPLPETLGGQGAVIVSRDISLQSQLDRMRQDFVANVSHELQTPLTIIRGFTETLIDDQDIDEASRTRFTRLIHEEANRMSRLVDDLLTLSRMEHHSLPFSLEGVDVAMLAESVVSRMAPRAEEAGLALEARIPSVLPLVSGDPDRLQEVLLNLVQNAIQYTPQGGRVTVAAQSDAASGLVGISVKDTGIGIPAEDLPRIFERFYRVDKARSRASGGTGLGLAIVKHIIELHQGRIEVNSTVGQGTEFVVWLPQHRENGGTDGE</sequence>
<dbReference type="Pfam" id="PF00989">
    <property type="entry name" value="PAS"/>
    <property type="match status" value="1"/>
</dbReference>
<dbReference type="InterPro" id="IPR050351">
    <property type="entry name" value="BphY/WalK/GraS-like"/>
</dbReference>
<dbReference type="PRINTS" id="PR00344">
    <property type="entry name" value="BCTRLSENSOR"/>
</dbReference>
<dbReference type="PANTHER" id="PTHR45453:SF1">
    <property type="entry name" value="PHOSPHATE REGULON SENSOR PROTEIN PHOR"/>
    <property type="match status" value="1"/>
</dbReference>
<dbReference type="GO" id="GO:0004721">
    <property type="term" value="F:phosphoprotein phosphatase activity"/>
    <property type="evidence" value="ECO:0007669"/>
    <property type="project" value="TreeGrafter"/>
</dbReference>
<dbReference type="InterPro" id="IPR000014">
    <property type="entry name" value="PAS"/>
</dbReference>
<dbReference type="GO" id="GO:0016036">
    <property type="term" value="P:cellular response to phosphate starvation"/>
    <property type="evidence" value="ECO:0007669"/>
    <property type="project" value="TreeGrafter"/>
</dbReference>
<dbReference type="GO" id="GO:0005524">
    <property type="term" value="F:ATP binding"/>
    <property type="evidence" value="ECO:0007669"/>
    <property type="project" value="UniProtKB-KW"/>
</dbReference>
<comment type="function">
    <text evidence="17">Member of the two-component regulatory system PhoR/PhoB involved in the phosphate regulon genes expression. PhoR may function as a membrane-associated protein kinase that phosphorylates PhoB in response to environmental signals.</text>
</comment>
<keyword evidence="5" id="KW-0813">Transport</keyword>
<keyword evidence="13" id="KW-0067">ATP-binding</keyword>
<dbReference type="InterPro" id="IPR013767">
    <property type="entry name" value="PAS_fold"/>
</dbReference>
<dbReference type="CDD" id="cd00075">
    <property type="entry name" value="HATPase"/>
    <property type="match status" value="1"/>
</dbReference>
<evidence type="ECO:0000256" key="16">
    <source>
        <dbReference type="ARBA" id="ARBA00023136"/>
    </source>
</evidence>
<name>A0A7Y0L2L2_9FIRM</name>
<dbReference type="InterPro" id="IPR003660">
    <property type="entry name" value="HAMP_dom"/>
</dbReference>
<evidence type="ECO:0000256" key="10">
    <source>
        <dbReference type="ARBA" id="ARBA00022692"/>
    </source>
</evidence>
<dbReference type="FunFam" id="1.10.287.130:FF:000001">
    <property type="entry name" value="Two-component sensor histidine kinase"/>
    <property type="match status" value="1"/>
</dbReference>
<dbReference type="InterPro" id="IPR004358">
    <property type="entry name" value="Sig_transdc_His_kin-like_C"/>
</dbReference>
<dbReference type="GO" id="GO:0000155">
    <property type="term" value="F:phosphorelay sensor kinase activity"/>
    <property type="evidence" value="ECO:0007669"/>
    <property type="project" value="InterPro"/>
</dbReference>
<dbReference type="SUPFAM" id="SSF55874">
    <property type="entry name" value="ATPase domain of HSP90 chaperone/DNA topoisomerase II/histidine kinase"/>
    <property type="match status" value="1"/>
</dbReference>
<evidence type="ECO:0000256" key="4">
    <source>
        <dbReference type="ARBA" id="ARBA00019665"/>
    </source>
</evidence>
<keyword evidence="11" id="KW-0547">Nucleotide-binding</keyword>
<dbReference type="SUPFAM" id="SSF55785">
    <property type="entry name" value="PYP-like sensor domain (PAS domain)"/>
    <property type="match status" value="1"/>
</dbReference>
<keyword evidence="12 21" id="KW-0418">Kinase</keyword>
<feature type="domain" description="Histidine kinase" evidence="19">
    <location>
        <begin position="238"/>
        <end position="458"/>
    </location>
</feature>
<dbReference type="PROSITE" id="PS50109">
    <property type="entry name" value="HIS_KIN"/>
    <property type="match status" value="1"/>
</dbReference>
<accession>A0A7Y0L2L2</accession>
<dbReference type="GO" id="GO:0006817">
    <property type="term" value="P:phosphate ion transport"/>
    <property type="evidence" value="ECO:0007669"/>
    <property type="project" value="UniProtKB-KW"/>
</dbReference>
<dbReference type="InterPro" id="IPR003594">
    <property type="entry name" value="HATPase_dom"/>
</dbReference>
<dbReference type="EMBL" id="JABBVZ010000017">
    <property type="protein sequence ID" value="NMP22137.1"/>
    <property type="molecule type" value="Genomic_DNA"/>
</dbReference>
<protein>
    <recommendedName>
        <fullName evidence="4">Phosphate regulon sensor protein PhoR</fullName>
        <ecNumber evidence="3">2.7.13.3</ecNumber>
    </recommendedName>
</protein>
<comment type="catalytic activity">
    <reaction evidence="1">
        <text>ATP + protein L-histidine = ADP + protein N-phospho-L-histidine.</text>
        <dbReference type="EC" id="2.7.13.3"/>
    </reaction>
</comment>
<evidence type="ECO:0000256" key="12">
    <source>
        <dbReference type="ARBA" id="ARBA00022777"/>
    </source>
</evidence>
<dbReference type="EC" id="2.7.13.3" evidence="3"/>
<dbReference type="CDD" id="cd00082">
    <property type="entry name" value="HisKA"/>
    <property type="match status" value="1"/>
</dbReference>
<keyword evidence="6" id="KW-1003">Cell membrane</keyword>
<dbReference type="Gene3D" id="1.10.8.500">
    <property type="entry name" value="HAMP domain in histidine kinase"/>
    <property type="match status" value="1"/>
</dbReference>
<evidence type="ECO:0000256" key="9">
    <source>
        <dbReference type="ARBA" id="ARBA00022679"/>
    </source>
</evidence>
<dbReference type="SMART" id="SM00304">
    <property type="entry name" value="HAMP"/>
    <property type="match status" value="1"/>
</dbReference>
<feature type="domain" description="HAMP" evidence="20">
    <location>
        <begin position="58"/>
        <end position="110"/>
    </location>
</feature>
<dbReference type="Gene3D" id="1.10.287.130">
    <property type="match status" value="1"/>
</dbReference>
<dbReference type="SMART" id="SM00091">
    <property type="entry name" value="PAS"/>
    <property type="match status" value="1"/>
</dbReference>
<keyword evidence="7" id="KW-0597">Phosphoprotein</keyword>
<dbReference type="Pfam" id="PF00512">
    <property type="entry name" value="HisKA"/>
    <property type="match status" value="1"/>
</dbReference>
<keyword evidence="15" id="KW-0902">Two-component regulatory system</keyword>
<evidence type="ECO:0000256" key="7">
    <source>
        <dbReference type="ARBA" id="ARBA00022553"/>
    </source>
</evidence>
<dbReference type="NCBIfam" id="NF046044">
    <property type="entry name" value="PnpS"/>
    <property type="match status" value="1"/>
</dbReference>
<dbReference type="SUPFAM" id="SSF47384">
    <property type="entry name" value="Homodimeric domain of signal transducing histidine kinase"/>
    <property type="match status" value="1"/>
</dbReference>
<evidence type="ECO:0000256" key="3">
    <source>
        <dbReference type="ARBA" id="ARBA00012438"/>
    </source>
</evidence>
<dbReference type="PANTHER" id="PTHR45453">
    <property type="entry name" value="PHOSPHATE REGULON SENSOR PROTEIN PHOR"/>
    <property type="match status" value="1"/>
</dbReference>
<evidence type="ECO:0000256" key="18">
    <source>
        <dbReference type="SAM" id="Phobius"/>
    </source>
</evidence>
<evidence type="ECO:0000313" key="22">
    <source>
        <dbReference type="Proteomes" id="UP000533476"/>
    </source>
</evidence>
<evidence type="ECO:0000256" key="14">
    <source>
        <dbReference type="ARBA" id="ARBA00022989"/>
    </source>
</evidence>
<gene>
    <name evidence="21" type="primary">phoR</name>
    <name evidence="21" type="ORF">HIJ39_07205</name>
</gene>
<evidence type="ECO:0000256" key="13">
    <source>
        <dbReference type="ARBA" id="ARBA00022840"/>
    </source>
</evidence>
<feature type="transmembrane region" description="Helical" evidence="18">
    <location>
        <begin position="32"/>
        <end position="51"/>
    </location>
</feature>
<dbReference type="SMART" id="SM00388">
    <property type="entry name" value="HisKA"/>
    <property type="match status" value="1"/>
</dbReference>
<evidence type="ECO:0000256" key="2">
    <source>
        <dbReference type="ARBA" id="ARBA00004236"/>
    </source>
</evidence>
<dbReference type="Gene3D" id="3.30.450.20">
    <property type="entry name" value="PAS domain"/>
    <property type="match status" value="1"/>
</dbReference>
<dbReference type="FunFam" id="3.30.565.10:FF:000006">
    <property type="entry name" value="Sensor histidine kinase WalK"/>
    <property type="match status" value="1"/>
</dbReference>
<dbReference type="Pfam" id="PF02518">
    <property type="entry name" value="HATPase_c"/>
    <property type="match status" value="1"/>
</dbReference>
<dbReference type="NCBIfam" id="TIGR02966">
    <property type="entry name" value="phoR_proteo"/>
    <property type="match status" value="1"/>
</dbReference>
<evidence type="ECO:0000256" key="8">
    <source>
        <dbReference type="ARBA" id="ARBA00022592"/>
    </source>
</evidence>
<dbReference type="InterPro" id="IPR035965">
    <property type="entry name" value="PAS-like_dom_sf"/>
</dbReference>
<dbReference type="GO" id="GO:0005886">
    <property type="term" value="C:plasma membrane"/>
    <property type="evidence" value="ECO:0007669"/>
    <property type="project" value="UniProtKB-SubCell"/>
</dbReference>
<comment type="caution">
    <text evidence="21">The sequence shown here is derived from an EMBL/GenBank/DDBJ whole genome shotgun (WGS) entry which is preliminary data.</text>
</comment>
<dbReference type="AlphaFoldDB" id="A0A7Y0L2L2"/>
<keyword evidence="9" id="KW-0808">Transferase</keyword>
<dbReference type="InterPro" id="IPR014310">
    <property type="entry name" value="Sig_transdc_His_kinase_PhoR"/>
</dbReference>
<keyword evidence="14 18" id="KW-1133">Transmembrane helix</keyword>
<dbReference type="InterPro" id="IPR036890">
    <property type="entry name" value="HATPase_C_sf"/>
</dbReference>
<dbReference type="GO" id="GO:0006355">
    <property type="term" value="P:regulation of DNA-templated transcription"/>
    <property type="evidence" value="ECO:0007669"/>
    <property type="project" value="InterPro"/>
</dbReference>
<proteinExistence type="predicted"/>
<dbReference type="CDD" id="cd00130">
    <property type="entry name" value="PAS"/>
    <property type="match status" value="1"/>
</dbReference>
<dbReference type="InterPro" id="IPR003661">
    <property type="entry name" value="HisK_dim/P_dom"/>
</dbReference>
<evidence type="ECO:0000256" key="5">
    <source>
        <dbReference type="ARBA" id="ARBA00022448"/>
    </source>
</evidence>
<evidence type="ECO:0000256" key="11">
    <source>
        <dbReference type="ARBA" id="ARBA00022741"/>
    </source>
</evidence>
<dbReference type="Gene3D" id="3.30.565.10">
    <property type="entry name" value="Histidine kinase-like ATPase, C-terminal domain"/>
    <property type="match status" value="1"/>
</dbReference>
<keyword evidence="8" id="KW-0592">Phosphate transport</keyword>
<dbReference type="SMART" id="SM00387">
    <property type="entry name" value="HATPase_c"/>
    <property type="match status" value="1"/>
</dbReference>
<organism evidence="21 22">
    <name type="scientific">Sulfobacillus harzensis</name>
    <dbReference type="NCBI Taxonomy" id="2729629"/>
    <lineage>
        <taxon>Bacteria</taxon>
        <taxon>Bacillati</taxon>
        <taxon>Bacillota</taxon>
        <taxon>Clostridia</taxon>
        <taxon>Eubacteriales</taxon>
        <taxon>Clostridiales Family XVII. Incertae Sedis</taxon>
        <taxon>Sulfobacillus</taxon>
    </lineage>
</organism>
<dbReference type="Proteomes" id="UP000533476">
    <property type="component" value="Unassembled WGS sequence"/>
</dbReference>